<protein>
    <submittedName>
        <fullName evidence="1">Uncharacterized protein</fullName>
    </submittedName>
</protein>
<accession>A0A1D3CTQ1</accession>
<sequence>MGRKARGIRLVCATNAAVDGVLLRLLEQFEFCNFARFGHLSEMQPALLPYAVSSSAIRSTVVQESQSILTKLLDGSDVRSRHVVMAKRPLADINCGIFPPSMQLGD</sequence>
<dbReference type="VEuPathDB" id="ToxoDB:cyc_08095"/>
<dbReference type="Proteomes" id="UP000095192">
    <property type="component" value="Unassembled WGS sequence"/>
</dbReference>
<reference evidence="1 2" key="1">
    <citation type="journal article" date="2016" name="BMC Genomics">
        <title>Comparative genomics reveals Cyclospora cayetanensis possesses coccidia-like metabolism and invasion components but unique surface antigens.</title>
        <authorList>
            <person name="Liu S."/>
            <person name="Wang L."/>
            <person name="Zheng H."/>
            <person name="Xu Z."/>
            <person name="Roellig D.M."/>
            <person name="Li N."/>
            <person name="Frace M.A."/>
            <person name="Tang K."/>
            <person name="Arrowood M.J."/>
            <person name="Moss D.M."/>
            <person name="Zhang L."/>
            <person name="Feng Y."/>
            <person name="Xiao L."/>
        </authorList>
    </citation>
    <scope>NUCLEOTIDE SEQUENCE [LARGE SCALE GENOMIC DNA]</scope>
    <source>
        <strain evidence="1 2">CHN_HEN01</strain>
    </source>
</reference>
<organism evidence="1 2">
    <name type="scientific">Cyclospora cayetanensis</name>
    <dbReference type="NCBI Taxonomy" id="88456"/>
    <lineage>
        <taxon>Eukaryota</taxon>
        <taxon>Sar</taxon>
        <taxon>Alveolata</taxon>
        <taxon>Apicomplexa</taxon>
        <taxon>Conoidasida</taxon>
        <taxon>Coccidia</taxon>
        <taxon>Eucoccidiorida</taxon>
        <taxon>Eimeriorina</taxon>
        <taxon>Eimeriidae</taxon>
        <taxon>Cyclospora</taxon>
    </lineage>
</organism>
<evidence type="ECO:0000313" key="1">
    <source>
        <dbReference type="EMBL" id="OEH74555.1"/>
    </source>
</evidence>
<gene>
    <name evidence="1" type="ORF">cyc_08095</name>
</gene>
<name>A0A1D3CTQ1_9EIME</name>
<comment type="caution">
    <text evidence="1">The sequence shown here is derived from an EMBL/GenBank/DDBJ whole genome shotgun (WGS) entry which is preliminary data.</text>
</comment>
<dbReference type="AlphaFoldDB" id="A0A1D3CTQ1"/>
<dbReference type="EMBL" id="JROU02002006">
    <property type="protein sequence ID" value="OEH74555.1"/>
    <property type="molecule type" value="Genomic_DNA"/>
</dbReference>
<keyword evidence="2" id="KW-1185">Reference proteome</keyword>
<dbReference type="InParanoid" id="A0A1D3CTQ1"/>
<evidence type="ECO:0000313" key="2">
    <source>
        <dbReference type="Proteomes" id="UP000095192"/>
    </source>
</evidence>
<proteinExistence type="predicted"/>